<dbReference type="EMBL" id="JAHLPM010000007">
    <property type="protein sequence ID" value="MBU5438256.1"/>
    <property type="molecule type" value="Genomic_DNA"/>
</dbReference>
<keyword evidence="1" id="KW-0690">Ribosome biogenesis</keyword>
<protein>
    <recommendedName>
        <fullName evidence="1">Endoribonuclease YbeY</fullName>
        <ecNumber evidence="1">3.1.-.-</ecNumber>
    </recommendedName>
</protein>
<dbReference type="Pfam" id="PF02130">
    <property type="entry name" value="YbeY"/>
    <property type="match status" value="1"/>
</dbReference>
<feature type="binding site" evidence="1">
    <location>
        <position position="114"/>
    </location>
    <ligand>
        <name>Zn(2+)</name>
        <dbReference type="ChEBI" id="CHEBI:29105"/>
        <note>catalytic</note>
    </ligand>
</feature>
<name>A0ABS6E5Q2_9FIRM</name>
<organism evidence="2 3">
    <name type="scientific">Tissierella simiarum</name>
    <dbReference type="NCBI Taxonomy" id="2841534"/>
    <lineage>
        <taxon>Bacteria</taxon>
        <taxon>Bacillati</taxon>
        <taxon>Bacillota</taxon>
        <taxon>Tissierellia</taxon>
        <taxon>Tissierellales</taxon>
        <taxon>Tissierellaceae</taxon>
        <taxon>Tissierella</taxon>
    </lineage>
</organism>
<evidence type="ECO:0000256" key="1">
    <source>
        <dbReference type="HAMAP-Rule" id="MF_00009"/>
    </source>
</evidence>
<keyword evidence="1" id="KW-0862">Zinc</keyword>
<keyword evidence="1" id="KW-0963">Cytoplasm</keyword>
<accession>A0ABS6E5Q2</accession>
<dbReference type="Proteomes" id="UP000749471">
    <property type="component" value="Unassembled WGS sequence"/>
</dbReference>
<dbReference type="PANTHER" id="PTHR46986">
    <property type="entry name" value="ENDORIBONUCLEASE YBEY, CHLOROPLASTIC"/>
    <property type="match status" value="1"/>
</dbReference>
<reference evidence="2 3" key="1">
    <citation type="submission" date="2021-06" db="EMBL/GenBank/DDBJ databases">
        <authorList>
            <person name="Sun Q."/>
            <person name="Li D."/>
        </authorList>
    </citation>
    <scope>NUCLEOTIDE SEQUENCE [LARGE SCALE GENOMIC DNA]</scope>
    <source>
        <strain evidence="2 3">MSJ-40</strain>
    </source>
</reference>
<feature type="binding site" evidence="1">
    <location>
        <position position="118"/>
    </location>
    <ligand>
        <name>Zn(2+)</name>
        <dbReference type="ChEBI" id="CHEBI:29105"/>
        <note>catalytic</note>
    </ligand>
</feature>
<gene>
    <name evidence="1 2" type="primary">ybeY</name>
    <name evidence="2" type="ORF">KQI42_09565</name>
</gene>
<comment type="cofactor">
    <cofactor evidence="1">
        <name>Zn(2+)</name>
        <dbReference type="ChEBI" id="CHEBI:29105"/>
    </cofactor>
    <text evidence="1">Binds 1 zinc ion.</text>
</comment>
<evidence type="ECO:0000313" key="3">
    <source>
        <dbReference type="Proteomes" id="UP000749471"/>
    </source>
</evidence>
<keyword evidence="1" id="KW-0479">Metal-binding</keyword>
<dbReference type="EC" id="3.1.-.-" evidence="1"/>
<proteinExistence type="inferred from homology"/>
<keyword evidence="1" id="KW-0378">Hydrolase</keyword>
<dbReference type="PANTHER" id="PTHR46986:SF1">
    <property type="entry name" value="ENDORIBONUCLEASE YBEY, CHLOROPLASTIC"/>
    <property type="match status" value="1"/>
</dbReference>
<dbReference type="RefSeq" id="WP_216519211.1">
    <property type="nucleotide sequence ID" value="NZ_JAHLPM010000007.1"/>
</dbReference>
<comment type="caution">
    <text evidence="2">The sequence shown here is derived from an EMBL/GenBank/DDBJ whole genome shotgun (WGS) entry which is preliminary data.</text>
</comment>
<keyword evidence="1" id="KW-0540">Nuclease</keyword>
<evidence type="ECO:0000313" key="2">
    <source>
        <dbReference type="EMBL" id="MBU5438256.1"/>
    </source>
</evidence>
<dbReference type="NCBIfam" id="TIGR00043">
    <property type="entry name" value="rRNA maturation RNase YbeY"/>
    <property type="match status" value="1"/>
</dbReference>
<keyword evidence="1" id="KW-0698">rRNA processing</keyword>
<comment type="subcellular location">
    <subcellularLocation>
        <location evidence="1">Cytoplasm</location>
    </subcellularLocation>
</comment>
<keyword evidence="1" id="KW-0255">Endonuclease</keyword>
<keyword evidence="3" id="KW-1185">Reference proteome</keyword>
<comment type="function">
    <text evidence="1">Single strand-specific metallo-endoribonuclease involved in late-stage 70S ribosome quality control and in maturation of the 3' terminus of the 16S rRNA.</text>
</comment>
<comment type="similarity">
    <text evidence="1">Belongs to the endoribonuclease YbeY family.</text>
</comment>
<dbReference type="HAMAP" id="MF_00009">
    <property type="entry name" value="Endoribonucl_YbeY"/>
    <property type="match status" value="1"/>
</dbReference>
<sequence>MEIYIDNRQNKIEIEEEIYEIIEKVAKESLLLEGKTLDYEISLSFVDNEEIKELNKKYRDVDKETDVLSFPIDEDLIVPIPLLGDIIISAEKALEQSENYGHSLFREIAYLTAHSMFHLMGYDHIEEKEKAVMREKEKEVMRILGVFKDCKGE</sequence>
<feature type="binding site" evidence="1">
    <location>
        <position position="124"/>
    </location>
    <ligand>
        <name>Zn(2+)</name>
        <dbReference type="ChEBI" id="CHEBI:29105"/>
        <note>catalytic</note>
    </ligand>
</feature>
<dbReference type="InterPro" id="IPR002036">
    <property type="entry name" value="YbeY"/>
</dbReference>